<sequence length="327" mass="34626">MKAAELTRVGPAEEVVVCKEVPGPSAPAKGEATIELIACSINPADILGIEGNYASIPETPSPLGIEGAGRVTAVGDGVKDLAAGDMVMSLHRANWAQSLTLPEAQLVKLPANIDPEQAAMMKVNAATALLMLQKYVKLKPGDWLMQNAANSGVGTDVIKLARRLDLHTVNVVRRQELIKPLHDMGANVVVLEGPDLAGRIASATNGAEIKLGLDAVAGNAVQTMAESLAPGGTIVNYGLLSGDPCVIAPHEVVFRDISLTGFWLAKLMRGMSKKKIQELYEELSGYFLDGTLKVAVEARYELDDIQKAMAHAKREGRGGKVLLRPNG</sequence>
<accession>A0A9J7AUX3</accession>
<dbReference type="SUPFAM" id="SSF50129">
    <property type="entry name" value="GroES-like"/>
    <property type="match status" value="1"/>
</dbReference>
<dbReference type="RefSeq" id="WP_257770430.1">
    <property type="nucleotide sequence ID" value="NZ_CP102480.1"/>
</dbReference>
<keyword evidence="3" id="KW-0276">Fatty acid metabolism</keyword>
<dbReference type="PANTHER" id="PTHR43981">
    <property type="entry name" value="ENOYL-[ACYL-CARRIER-PROTEIN] REDUCTASE, MITOCHONDRIAL"/>
    <property type="match status" value="1"/>
</dbReference>
<dbReference type="Proteomes" id="UP001060336">
    <property type="component" value="Chromosome"/>
</dbReference>
<dbReference type="InterPro" id="IPR013149">
    <property type="entry name" value="ADH-like_C"/>
</dbReference>
<evidence type="ECO:0000256" key="3">
    <source>
        <dbReference type="ARBA" id="ARBA00022832"/>
    </source>
</evidence>
<evidence type="ECO:0000256" key="1">
    <source>
        <dbReference type="ARBA" id="ARBA00010371"/>
    </source>
</evidence>
<comment type="similarity">
    <text evidence="1">Belongs to the zinc-containing alcohol dehydrogenase family. Quinone oxidoreductase subfamily.</text>
</comment>
<gene>
    <name evidence="12" type="ORF">NUH88_05410</name>
</gene>
<evidence type="ECO:0000256" key="4">
    <source>
        <dbReference type="ARBA" id="ARBA00022857"/>
    </source>
</evidence>
<keyword evidence="5" id="KW-0809">Transit peptide</keyword>
<keyword evidence="13" id="KW-1185">Reference proteome</keyword>
<dbReference type="InterPro" id="IPR011032">
    <property type="entry name" value="GroES-like_sf"/>
</dbReference>
<dbReference type="Pfam" id="PF00107">
    <property type="entry name" value="ADH_zinc_N"/>
    <property type="match status" value="1"/>
</dbReference>
<keyword evidence="2" id="KW-0444">Lipid biosynthesis</keyword>
<evidence type="ECO:0000256" key="8">
    <source>
        <dbReference type="ARBA" id="ARBA00023160"/>
    </source>
</evidence>
<dbReference type="SUPFAM" id="SSF51735">
    <property type="entry name" value="NAD(P)-binding Rossmann-fold domains"/>
    <property type="match status" value="1"/>
</dbReference>
<dbReference type="CDD" id="cd05282">
    <property type="entry name" value="ETR_like"/>
    <property type="match status" value="1"/>
</dbReference>
<proteinExistence type="inferred from homology"/>
<feature type="domain" description="Enoyl reductase (ER)" evidence="11">
    <location>
        <begin position="10"/>
        <end position="323"/>
    </location>
</feature>
<evidence type="ECO:0000256" key="10">
    <source>
        <dbReference type="ARBA" id="ARBA00048843"/>
    </source>
</evidence>
<dbReference type="InterPro" id="IPR051034">
    <property type="entry name" value="Mito_Enoyl-ACP_Reductase"/>
</dbReference>
<protein>
    <recommendedName>
        <fullName evidence="9">enoyl-[acyl-carrier-protein] reductase</fullName>
        <ecNumber evidence="9">1.3.1.104</ecNumber>
    </recommendedName>
</protein>
<dbReference type="KEGG" id="naci:NUH88_05410"/>
<dbReference type="SMART" id="SM00829">
    <property type="entry name" value="PKS_ER"/>
    <property type="match status" value="1"/>
</dbReference>
<dbReference type="GO" id="GO:0006633">
    <property type="term" value="P:fatty acid biosynthetic process"/>
    <property type="evidence" value="ECO:0007669"/>
    <property type="project" value="UniProtKB-KW"/>
</dbReference>
<keyword evidence="7" id="KW-0443">Lipid metabolism</keyword>
<keyword evidence="4" id="KW-0521">NADP</keyword>
<dbReference type="PANTHER" id="PTHR43981:SF2">
    <property type="entry name" value="ENOYL-[ACYL-CARRIER-PROTEIN] REDUCTASE, MITOCHONDRIAL"/>
    <property type="match status" value="1"/>
</dbReference>
<dbReference type="Pfam" id="PF08240">
    <property type="entry name" value="ADH_N"/>
    <property type="match status" value="1"/>
</dbReference>
<dbReference type="InterPro" id="IPR036291">
    <property type="entry name" value="NAD(P)-bd_dom_sf"/>
</dbReference>
<dbReference type="InterPro" id="IPR020843">
    <property type="entry name" value="ER"/>
</dbReference>
<dbReference type="EC" id="1.3.1.104" evidence="9"/>
<dbReference type="GO" id="GO:0141148">
    <property type="term" value="F:enoyl-[acyl-carrier-protein] reductase (NADPH) activity"/>
    <property type="evidence" value="ECO:0007669"/>
    <property type="project" value="UniProtKB-EC"/>
</dbReference>
<evidence type="ECO:0000313" key="13">
    <source>
        <dbReference type="Proteomes" id="UP001060336"/>
    </source>
</evidence>
<organism evidence="12 13">
    <name type="scientific">Nisaea acidiphila</name>
    <dbReference type="NCBI Taxonomy" id="1862145"/>
    <lineage>
        <taxon>Bacteria</taxon>
        <taxon>Pseudomonadati</taxon>
        <taxon>Pseudomonadota</taxon>
        <taxon>Alphaproteobacteria</taxon>
        <taxon>Rhodospirillales</taxon>
        <taxon>Thalassobaculaceae</taxon>
        <taxon>Nisaea</taxon>
    </lineage>
</organism>
<evidence type="ECO:0000256" key="2">
    <source>
        <dbReference type="ARBA" id="ARBA00022516"/>
    </source>
</evidence>
<evidence type="ECO:0000256" key="6">
    <source>
        <dbReference type="ARBA" id="ARBA00023002"/>
    </source>
</evidence>
<dbReference type="Gene3D" id="3.90.180.10">
    <property type="entry name" value="Medium-chain alcohol dehydrogenases, catalytic domain"/>
    <property type="match status" value="1"/>
</dbReference>
<dbReference type="EMBL" id="CP102480">
    <property type="protein sequence ID" value="UUX51127.1"/>
    <property type="molecule type" value="Genomic_DNA"/>
</dbReference>
<dbReference type="Gene3D" id="3.40.50.720">
    <property type="entry name" value="NAD(P)-binding Rossmann-like Domain"/>
    <property type="match status" value="1"/>
</dbReference>
<evidence type="ECO:0000313" key="12">
    <source>
        <dbReference type="EMBL" id="UUX51127.1"/>
    </source>
</evidence>
<evidence type="ECO:0000259" key="11">
    <source>
        <dbReference type="SMART" id="SM00829"/>
    </source>
</evidence>
<evidence type="ECO:0000256" key="5">
    <source>
        <dbReference type="ARBA" id="ARBA00022946"/>
    </source>
</evidence>
<evidence type="ECO:0000256" key="9">
    <source>
        <dbReference type="ARBA" id="ARBA00038963"/>
    </source>
</evidence>
<dbReference type="InterPro" id="IPR013154">
    <property type="entry name" value="ADH-like_N"/>
</dbReference>
<evidence type="ECO:0000256" key="7">
    <source>
        <dbReference type="ARBA" id="ARBA00023098"/>
    </source>
</evidence>
<reference evidence="12" key="1">
    <citation type="submission" date="2022-08" db="EMBL/GenBank/DDBJ databases">
        <title>Nisaea acidiphila sp. nov., isolated from a marine algal debris and emended description of the genus Nisaea Urios et al. 2008.</title>
        <authorList>
            <person name="Kwon K."/>
        </authorList>
    </citation>
    <scope>NUCLEOTIDE SEQUENCE</scope>
    <source>
        <strain evidence="12">MEBiC11861</strain>
    </source>
</reference>
<keyword evidence="8" id="KW-0275">Fatty acid biosynthesis</keyword>
<keyword evidence="6" id="KW-0560">Oxidoreductase</keyword>
<comment type="catalytic activity">
    <reaction evidence="10">
        <text>a 2,3-saturated acyl-[ACP] + NADP(+) = a (2E)-enoyl-[ACP] + NADPH + H(+)</text>
        <dbReference type="Rhea" id="RHEA:22564"/>
        <dbReference type="Rhea" id="RHEA-COMP:9925"/>
        <dbReference type="Rhea" id="RHEA-COMP:9926"/>
        <dbReference type="ChEBI" id="CHEBI:15378"/>
        <dbReference type="ChEBI" id="CHEBI:57783"/>
        <dbReference type="ChEBI" id="CHEBI:58349"/>
        <dbReference type="ChEBI" id="CHEBI:78784"/>
        <dbReference type="ChEBI" id="CHEBI:78785"/>
        <dbReference type="EC" id="1.3.1.104"/>
    </reaction>
</comment>
<dbReference type="AlphaFoldDB" id="A0A9J7AUX3"/>
<name>A0A9J7AUX3_9PROT</name>